<dbReference type="InterPro" id="IPR051534">
    <property type="entry name" value="CBASS_pafABC_assoc_protein"/>
</dbReference>
<accession>A0ABT3PLZ1</accession>
<dbReference type="InterPro" id="IPR026881">
    <property type="entry name" value="WYL_dom"/>
</dbReference>
<dbReference type="RefSeq" id="WP_265765687.1">
    <property type="nucleotide sequence ID" value="NZ_JAGGJA010000005.1"/>
</dbReference>
<dbReference type="PANTHER" id="PTHR34580:SF1">
    <property type="entry name" value="PROTEIN PAFC"/>
    <property type="match status" value="1"/>
</dbReference>
<dbReference type="InterPro" id="IPR036390">
    <property type="entry name" value="WH_DNA-bd_sf"/>
</dbReference>
<dbReference type="InterPro" id="IPR001034">
    <property type="entry name" value="DeoR_HTH"/>
</dbReference>
<keyword evidence="2" id="KW-0804">Transcription</keyword>
<gene>
    <name evidence="4" type="ORF">J6I44_08715</name>
</gene>
<evidence type="ECO:0000313" key="4">
    <source>
        <dbReference type="EMBL" id="MCW9706937.1"/>
    </source>
</evidence>
<dbReference type="Proteomes" id="UP001207918">
    <property type="component" value="Unassembled WGS sequence"/>
</dbReference>
<organism evidence="4 5">
    <name type="scientific">Fodinibius salsisoli</name>
    <dbReference type="NCBI Taxonomy" id="2820877"/>
    <lineage>
        <taxon>Bacteria</taxon>
        <taxon>Pseudomonadati</taxon>
        <taxon>Balneolota</taxon>
        <taxon>Balneolia</taxon>
        <taxon>Balneolales</taxon>
        <taxon>Balneolaceae</taxon>
        <taxon>Fodinibius</taxon>
    </lineage>
</organism>
<comment type="caution">
    <text evidence="4">The sequence shown here is derived from an EMBL/GenBank/DDBJ whole genome shotgun (WGS) entry which is preliminary data.</text>
</comment>
<sequence length="240" mass="27473">MEQEKMPRLTRLTAILTLLQSKQVFHAAEAAKKFNVSKRTIYRDMKTLERAGVPIYTEPGKGYSLLEGFKLPPVMLTEEEANALVTAGKLVAKNRDGSFARNHQDAIAKIKAVLRYAKRDKANLLSERVAILKNFEGITTSDNLSKIQLAITNRRLLQLQYHSISKDEVTVRTVGPQALYNTSENWILIAWCRLRNGYREFRLDRMKSVHKSSERFESREFNLSEYFSAVTTKNKTANES</sequence>
<name>A0ABT3PLZ1_9BACT</name>
<evidence type="ECO:0000256" key="1">
    <source>
        <dbReference type="ARBA" id="ARBA00023015"/>
    </source>
</evidence>
<dbReference type="Pfam" id="PF13280">
    <property type="entry name" value="WYL"/>
    <property type="match status" value="1"/>
</dbReference>
<keyword evidence="1" id="KW-0805">Transcription regulation</keyword>
<dbReference type="PROSITE" id="PS52050">
    <property type="entry name" value="WYL"/>
    <property type="match status" value="1"/>
</dbReference>
<dbReference type="EMBL" id="JAGGJA010000005">
    <property type="protein sequence ID" value="MCW9706937.1"/>
    <property type="molecule type" value="Genomic_DNA"/>
</dbReference>
<keyword evidence="5" id="KW-1185">Reference proteome</keyword>
<evidence type="ECO:0000259" key="3">
    <source>
        <dbReference type="PROSITE" id="PS51000"/>
    </source>
</evidence>
<evidence type="ECO:0000313" key="5">
    <source>
        <dbReference type="Proteomes" id="UP001207918"/>
    </source>
</evidence>
<feature type="domain" description="HTH deoR-type" evidence="3">
    <location>
        <begin position="8"/>
        <end position="63"/>
    </location>
</feature>
<dbReference type="SUPFAM" id="SSF46785">
    <property type="entry name" value="Winged helix' DNA-binding domain"/>
    <property type="match status" value="1"/>
</dbReference>
<evidence type="ECO:0000256" key="2">
    <source>
        <dbReference type="ARBA" id="ARBA00023163"/>
    </source>
</evidence>
<proteinExistence type="predicted"/>
<dbReference type="PANTHER" id="PTHR34580">
    <property type="match status" value="1"/>
</dbReference>
<dbReference type="Gene3D" id="1.10.10.10">
    <property type="entry name" value="Winged helix-like DNA-binding domain superfamily/Winged helix DNA-binding domain"/>
    <property type="match status" value="1"/>
</dbReference>
<dbReference type="InterPro" id="IPR036388">
    <property type="entry name" value="WH-like_DNA-bd_sf"/>
</dbReference>
<dbReference type="PROSITE" id="PS51000">
    <property type="entry name" value="HTH_DEOR_2"/>
    <property type="match status" value="1"/>
</dbReference>
<dbReference type="Pfam" id="PF08279">
    <property type="entry name" value="HTH_11"/>
    <property type="match status" value="1"/>
</dbReference>
<dbReference type="InterPro" id="IPR013196">
    <property type="entry name" value="HTH_11"/>
</dbReference>
<reference evidence="4 5" key="1">
    <citation type="submission" date="2021-03" db="EMBL/GenBank/DDBJ databases">
        <title>Aliifodinibius sp. nov., a new bacterium isolated from saline soil.</title>
        <authorList>
            <person name="Galisteo C."/>
            <person name="De La Haba R."/>
            <person name="Sanchez-Porro C."/>
            <person name="Ventosa A."/>
        </authorList>
    </citation>
    <scope>NUCLEOTIDE SEQUENCE [LARGE SCALE GENOMIC DNA]</scope>
    <source>
        <strain evidence="4 5">1BSP15-2V2</strain>
    </source>
</reference>
<protein>
    <submittedName>
        <fullName evidence="4">YafY family transcriptional regulator</fullName>
    </submittedName>
</protein>